<keyword evidence="10" id="KW-0742">SOS response</keyword>
<evidence type="ECO:0000256" key="4">
    <source>
        <dbReference type="ARBA" id="ARBA00022801"/>
    </source>
</evidence>
<dbReference type="GO" id="GO:0006260">
    <property type="term" value="P:DNA replication"/>
    <property type="evidence" value="ECO:0007669"/>
    <property type="project" value="UniProtKB-KW"/>
</dbReference>
<keyword evidence="8" id="KW-0804">Transcription</keyword>
<keyword evidence="1" id="KW-0678">Repressor</keyword>
<evidence type="ECO:0000256" key="3">
    <source>
        <dbReference type="ARBA" id="ARBA00022763"/>
    </source>
</evidence>
<evidence type="ECO:0000313" key="12">
    <source>
        <dbReference type="EMBL" id="AYD68690.1"/>
    </source>
</evidence>
<dbReference type="EMBL" id="MG973074">
    <property type="protein sequence ID" value="AYD68690.1"/>
    <property type="molecule type" value="Genomic_DNA"/>
</dbReference>
<evidence type="ECO:0000256" key="1">
    <source>
        <dbReference type="ARBA" id="ARBA00022491"/>
    </source>
</evidence>
<dbReference type="GO" id="GO:0009432">
    <property type="term" value="P:SOS response"/>
    <property type="evidence" value="ECO:0007669"/>
    <property type="project" value="UniProtKB-KW"/>
</dbReference>
<evidence type="ECO:0000256" key="2">
    <source>
        <dbReference type="ARBA" id="ARBA00022705"/>
    </source>
</evidence>
<keyword evidence="4" id="KW-0378">Hydrolase</keyword>
<keyword evidence="9" id="KW-0234">DNA repair</keyword>
<dbReference type="PANTHER" id="PTHR33516">
    <property type="entry name" value="LEXA REPRESSOR"/>
    <property type="match status" value="1"/>
</dbReference>
<keyword evidence="6" id="KW-0805">Transcription regulation</keyword>
<keyword evidence="7" id="KW-0238">DNA-binding</keyword>
<dbReference type="PANTHER" id="PTHR33516:SF2">
    <property type="entry name" value="LEXA REPRESSOR-RELATED"/>
    <property type="match status" value="1"/>
</dbReference>
<keyword evidence="3" id="KW-0227">DNA damage</keyword>
<dbReference type="GO" id="GO:0006508">
    <property type="term" value="P:proteolysis"/>
    <property type="evidence" value="ECO:0007669"/>
    <property type="project" value="InterPro"/>
</dbReference>
<organism evidence="12">
    <name type="scientific">Clostridioides difficile</name>
    <name type="common">Peptoclostridium difficile</name>
    <dbReference type="NCBI Taxonomy" id="1496"/>
    <lineage>
        <taxon>Bacteria</taxon>
        <taxon>Bacillati</taxon>
        <taxon>Bacillota</taxon>
        <taxon>Clostridia</taxon>
        <taxon>Peptostreptococcales</taxon>
        <taxon>Peptostreptococcaceae</taxon>
        <taxon>Clostridioides</taxon>
    </lineage>
</organism>
<keyword evidence="12" id="KW-0614">Plasmid</keyword>
<keyword evidence="2" id="KW-0235">DNA replication</keyword>
<dbReference type="FunFam" id="1.10.10.10:FF:000009">
    <property type="entry name" value="LexA repressor"/>
    <property type="match status" value="1"/>
</dbReference>
<dbReference type="InterPro" id="IPR050077">
    <property type="entry name" value="LexA_repressor"/>
</dbReference>
<evidence type="ECO:0000256" key="9">
    <source>
        <dbReference type="ARBA" id="ARBA00023204"/>
    </source>
</evidence>
<name>A0A386JBZ9_CLODI</name>
<dbReference type="InterPro" id="IPR036388">
    <property type="entry name" value="WH-like_DNA-bd_sf"/>
</dbReference>
<reference evidence="12" key="1">
    <citation type="journal article" date="2018" name="Sci. Rep.">
        <title>Novel Clade C-I Clostridium difficile strains escape diagnostic tests, differ in pathogenicity potential and carry toxins on extrachromosomal elements.</title>
        <authorList>
            <person name="Ramirez-Vargas G."/>
            <person name="Lopez-Urena D."/>
            <person name="Badilla A."/>
            <person name="Orozco-Aguilar J."/>
            <person name="Murillo T."/>
            <person name="Rojas P."/>
            <person name="Riedel T."/>
            <person name="Overmann J."/>
            <person name="Gonzalez G."/>
            <person name="Chaves-Olarte E."/>
            <person name="Quesada-Gomez C."/>
            <person name="Rodriguez C."/>
        </authorList>
    </citation>
    <scope>NUCLEOTIDE SEQUENCE</scope>
    <source>
        <strain evidence="12">HSJD-312</strain>
        <plasmid evidence="12">pHSJD-312</plasmid>
    </source>
</reference>
<dbReference type="Gene3D" id="1.10.10.10">
    <property type="entry name" value="Winged helix-like DNA-binding domain superfamily/Winged helix DNA-binding domain"/>
    <property type="match status" value="1"/>
</dbReference>
<keyword evidence="5" id="KW-0068">Autocatalytic cleavage</keyword>
<dbReference type="GO" id="GO:0006281">
    <property type="term" value="P:DNA repair"/>
    <property type="evidence" value="ECO:0007669"/>
    <property type="project" value="UniProtKB-KW"/>
</dbReference>
<dbReference type="GO" id="GO:0004252">
    <property type="term" value="F:serine-type endopeptidase activity"/>
    <property type="evidence" value="ECO:0007669"/>
    <property type="project" value="InterPro"/>
</dbReference>
<evidence type="ECO:0000256" key="6">
    <source>
        <dbReference type="ARBA" id="ARBA00023015"/>
    </source>
</evidence>
<dbReference type="InterPro" id="IPR036390">
    <property type="entry name" value="WH_DNA-bd_sf"/>
</dbReference>
<evidence type="ECO:0000256" key="10">
    <source>
        <dbReference type="ARBA" id="ARBA00023236"/>
    </source>
</evidence>
<dbReference type="RefSeq" id="WP_021383390.1">
    <property type="nucleotide sequence ID" value="NZ_LJCL01000008.1"/>
</dbReference>
<evidence type="ECO:0000256" key="7">
    <source>
        <dbReference type="ARBA" id="ARBA00023125"/>
    </source>
</evidence>
<sequence length="73" mass="8243">MSKDLSDNQLLILDVIKKEISIKGYPPSIRDICHAVGLSSTSSVYENLNKLEAKGYIKRESNKPRAIQILKNR</sequence>
<protein>
    <submittedName>
        <fullName evidence="12">SOS regulatory protein</fullName>
    </submittedName>
</protein>
<dbReference type="InterPro" id="IPR006199">
    <property type="entry name" value="LexA_DNA-bd_dom"/>
</dbReference>
<geneLocation type="plasmid" evidence="12">
    <name>pHSJD-312</name>
</geneLocation>
<dbReference type="GO" id="GO:0003677">
    <property type="term" value="F:DNA binding"/>
    <property type="evidence" value="ECO:0007669"/>
    <property type="project" value="UniProtKB-KW"/>
</dbReference>
<gene>
    <name evidence="12" type="primary">dinR</name>
    <name evidence="12" type="ORF">pHSJD-312_00069</name>
</gene>
<accession>A0A386JBZ9</accession>
<evidence type="ECO:0000256" key="8">
    <source>
        <dbReference type="ARBA" id="ARBA00023163"/>
    </source>
</evidence>
<evidence type="ECO:0000259" key="11">
    <source>
        <dbReference type="Pfam" id="PF01726"/>
    </source>
</evidence>
<dbReference type="AlphaFoldDB" id="A0A386JBZ9"/>
<proteinExistence type="predicted"/>
<evidence type="ECO:0000256" key="5">
    <source>
        <dbReference type="ARBA" id="ARBA00022813"/>
    </source>
</evidence>
<dbReference type="Pfam" id="PF01726">
    <property type="entry name" value="LexA_DNA_bind"/>
    <property type="match status" value="1"/>
</dbReference>
<feature type="domain" description="LexA repressor DNA-binding" evidence="11">
    <location>
        <begin position="3"/>
        <end position="66"/>
    </location>
</feature>
<dbReference type="SUPFAM" id="SSF46785">
    <property type="entry name" value="Winged helix' DNA-binding domain"/>
    <property type="match status" value="1"/>
</dbReference>